<keyword evidence="2" id="KW-0472">Membrane</keyword>
<protein>
    <submittedName>
        <fullName evidence="3">Uncharacterized protein</fullName>
    </submittedName>
</protein>
<feature type="non-terminal residue" evidence="3">
    <location>
        <position position="1"/>
    </location>
</feature>
<sequence>SFLVLSPRLPRPSPSGTPRVAPPPPRLQRRPRRQSSSVDAGRTPFPPPQPDRLSAAVPTATTTGRRATPKLLLAPQKTGFAAMGLFRGSFTFLVGVGCGVYIAQNYNVPNVKKLFNTYVFLAKHVEETYRKPKKDDD</sequence>
<evidence type="ECO:0000313" key="3">
    <source>
        <dbReference type="EMBL" id="WVZ60388.1"/>
    </source>
</evidence>
<dbReference type="Pfam" id="PF15054">
    <property type="entry name" value="DUF4535"/>
    <property type="match status" value="1"/>
</dbReference>
<organism evidence="3 4">
    <name type="scientific">Paspalum notatum var. saurae</name>
    <dbReference type="NCBI Taxonomy" id="547442"/>
    <lineage>
        <taxon>Eukaryota</taxon>
        <taxon>Viridiplantae</taxon>
        <taxon>Streptophyta</taxon>
        <taxon>Embryophyta</taxon>
        <taxon>Tracheophyta</taxon>
        <taxon>Spermatophyta</taxon>
        <taxon>Magnoliopsida</taxon>
        <taxon>Liliopsida</taxon>
        <taxon>Poales</taxon>
        <taxon>Poaceae</taxon>
        <taxon>PACMAD clade</taxon>
        <taxon>Panicoideae</taxon>
        <taxon>Andropogonodae</taxon>
        <taxon>Paspaleae</taxon>
        <taxon>Paspalinae</taxon>
        <taxon>Paspalum</taxon>
    </lineage>
</organism>
<keyword evidence="2" id="KW-0812">Transmembrane</keyword>
<feature type="region of interest" description="Disordered" evidence="1">
    <location>
        <begin position="1"/>
        <end position="70"/>
    </location>
</feature>
<evidence type="ECO:0000313" key="4">
    <source>
        <dbReference type="Proteomes" id="UP001341281"/>
    </source>
</evidence>
<evidence type="ECO:0000256" key="1">
    <source>
        <dbReference type="SAM" id="MobiDB-lite"/>
    </source>
</evidence>
<evidence type="ECO:0000256" key="2">
    <source>
        <dbReference type="SAM" id="Phobius"/>
    </source>
</evidence>
<feature type="transmembrane region" description="Helical" evidence="2">
    <location>
        <begin position="80"/>
        <end position="103"/>
    </location>
</feature>
<dbReference type="Proteomes" id="UP001341281">
    <property type="component" value="Chromosome 02"/>
</dbReference>
<gene>
    <name evidence="3" type="ORF">U9M48_010422</name>
</gene>
<dbReference type="PANTHER" id="PTHR33528">
    <property type="entry name" value="OS07G0239500 PROTEIN"/>
    <property type="match status" value="1"/>
</dbReference>
<feature type="compositionally biased region" description="Pro residues" evidence="1">
    <location>
        <begin position="9"/>
        <end position="26"/>
    </location>
</feature>
<proteinExistence type="predicted"/>
<reference evidence="3 4" key="1">
    <citation type="submission" date="2024-02" db="EMBL/GenBank/DDBJ databases">
        <title>High-quality chromosome-scale genome assembly of Pensacola bahiagrass (Paspalum notatum Flugge var. saurae).</title>
        <authorList>
            <person name="Vega J.M."/>
            <person name="Podio M."/>
            <person name="Orjuela J."/>
            <person name="Siena L.A."/>
            <person name="Pessino S.C."/>
            <person name="Combes M.C."/>
            <person name="Mariac C."/>
            <person name="Albertini E."/>
            <person name="Pupilli F."/>
            <person name="Ortiz J.P.A."/>
            <person name="Leblanc O."/>
        </authorList>
    </citation>
    <scope>NUCLEOTIDE SEQUENCE [LARGE SCALE GENOMIC DNA]</scope>
    <source>
        <strain evidence="3">R1</strain>
        <tissue evidence="3">Leaf</tissue>
    </source>
</reference>
<dbReference type="AlphaFoldDB" id="A0AAQ3WGH5"/>
<keyword evidence="2" id="KW-1133">Transmembrane helix</keyword>
<dbReference type="PANTHER" id="PTHR33528:SF14">
    <property type="entry name" value="SOLUTE CARRIER FAMILY 35 MEMBER A4"/>
    <property type="match status" value="1"/>
</dbReference>
<dbReference type="InterPro" id="IPR027854">
    <property type="entry name" value="STMP1"/>
</dbReference>
<keyword evidence="4" id="KW-1185">Reference proteome</keyword>
<accession>A0AAQ3WGH5</accession>
<feature type="compositionally biased region" description="Low complexity" evidence="1">
    <location>
        <begin position="55"/>
        <end position="66"/>
    </location>
</feature>
<dbReference type="EMBL" id="CP144746">
    <property type="protein sequence ID" value="WVZ60388.1"/>
    <property type="molecule type" value="Genomic_DNA"/>
</dbReference>
<name>A0AAQ3WGH5_PASNO</name>